<dbReference type="FunFam" id="3.40.50.300:FF:002209">
    <property type="entry name" value="Uncharacterized protein"/>
    <property type="match status" value="1"/>
</dbReference>
<dbReference type="InterPro" id="IPR003961">
    <property type="entry name" value="FN3_dom"/>
</dbReference>
<sequence>MSDHFNHIKMLALGRHFTIGSLYNYVEDVVVPNIRLWDPDDVSRVTVMQTERKQTIEIRSVAAEKMKIDEENEDVGSESLISSLGMDHHSIMSLTAGILRTPFKGAWQFASDRADDNTLSFNSNPEVVVHCRCSSRRISLDPKNKLEIICRPERLIKNQATHVVIAITYGLEAFCIFPQQNSQILNEDEMLGFARCFADGLLDGREQLQLDQDKEGDEEDGGHCLVPLDFHCILYKDDPALKKVQNWKSSNSVAEQYEACRKLLEHQSNKAIPLTVWLYPLQNLMPIDAGIPKMPNNQMDISRDLVFRCQTMWNRWQQIEMEANMMASELNKLKRSNAYQYIPLSLYNRVNDFHKYLKEFLCTFRKALHKWTVDVRRGGPEGKIDEMVDTIKSKSPFLPEKLYHWLNNQIQQIKTLRMVAELPGVLLVAETEQLEKKIKSLGRNMFAVVLHLPSLAGHSDKLIHNLITYVSQFTNSQPPTWTCDTGYEKMKNTFVANRRHILTSSKEFSDWVTNNNATNIKYIVFYDQQFSNFPKLPFTGLYDCTLKFKDFCIPKAPGHVTVEKNRRGVIVLTWTDEEMSEESSYLIQYRTMDSQHWDSIEHSSKKITICHLQSGVTYQFRVAVSTIGGPGPFGPVSCNVTVDPVSPPPTRLRCQYVTDTTMTVSWDHDVDEEDEEISQECDDEYCNVGDEHTDIDEEELEIGGGNEFKKGDTYKKNQLTISSYVVDCWMASDQESTFIRRSTTEKTITLEPLVRDTVYCIQVRAVCKNLAGSTFYSPASSILETRTLREAERAAVIVRRVSKKISEGPGIDAYHLPLKKLHGVKSYGVGHYVFGEPSYVALTGKRRQRTILVLGATGSGKSTLINAMVNYVLGVEWEDDFRFKLINEPADKSQAYSQTDLVTTYDFYEMKGSRLEYSLTIVDTPGFGDTRGIEKDKKIMEQIQDYFKCRHGIQQLEAICFVVQSSLPRLTATQKYIFDSILSIFGQDIKDNIRLLVTFADNALPPVLEAVKEAGIPTPTDLTTGLPLHHKFNNSIFFTTNKGNRQTNEFNRTYFEMAVEGFDRFFEDLSQMEAKSLTLTREVLEERKRLEALVEGLQMRTEIKLTRVDELEQIKKALKDNEDEIEANKDFEFETLVPKATDISGTGQFTTNCQKCRTTCHFPCRQYSDDTKHRCSVMDRRGRCMICQCPWNDHFNQKYRYEMVKEKVQSSSDAIRQKYQEAKIEALTNEQLVRRIEKDIKKHESQLMELMQATYPCIQRLDEIALRPHSFSTPDYIDLMIAAEKQEHRSGYQQRIVTLQKLRKMAEMTAELIRKQQSVVNRRTPSVSVSSRASGSSFESTFRRFAYYLGRKL</sequence>
<dbReference type="InterPro" id="IPR030379">
    <property type="entry name" value="G_SEPTIN_dom"/>
</dbReference>
<dbReference type="Pfam" id="PF00041">
    <property type="entry name" value="fn3"/>
    <property type="match status" value="1"/>
</dbReference>
<dbReference type="SUPFAM" id="SSF49265">
    <property type="entry name" value="Fibronectin type III"/>
    <property type="match status" value="2"/>
</dbReference>
<dbReference type="InterPro" id="IPR013783">
    <property type="entry name" value="Ig-like_fold"/>
</dbReference>
<dbReference type="PANTHER" id="PTHR31594:SF15">
    <property type="entry name" value="VERRUCOTOXIN SUBUNIT BETA ISOFORM X1-RELATED"/>
    <property type="match status" value="1"/>
</dbReference>
<dbReference type="CDD" id="cd00882">
    <property type="entry name" value="Ras_like_GTPase"/>
    <property type="match status" value="1"/>
</dbReference>
<feature type="domain" description="Fibronectin type-III" evidence="3">
    <location>
        <begin position="556"/>
        <end position="645"/>
    </location>
</feature>
<keyword evidence="6" id="KW-1185">Reference proteome</keyword>
<dbReference type="SUPFAM" id="SSF52540">
    <property type="entry name" value="P-loop containing nucleoside triphosphate hydrolases"/>
    <property type="match status" value="1"/>
</dbReference>
<organism evidence="4 6">
    <name type="scientific">Daphnia sinensis</name>
    <dbReference type="NCBI Taxonomy" id="1820382"/>
    <lineage>
        <taxon>Eukaryota</taxon>
        <taxon>Metazoa</taxon>
        <taxon>Ecdysozoa</taxon>
        <taxon>Arthropoda</taxon>
        <taxon>Crustacea</taxon>
        <taxon>Branchiopoda</taxon>
        <taxon>Diplostraca</taxon>
        <taxon>Cladocera</taxon>
        <taxon>Anomopoda</taxon>
        <taxon>Daphniidae</taxon>
        <taxon>Daphnia</taxon>
        <taxon>Daphnia similis group</taxon>
    </lineage>
</organism>
<gene>
    <name evidence="4" type="ORF">GHT06_005414</name>
    <name evidence="5" type="ORF">GHT06_013820</name>
</gene>
<comment type="caution">
    <text evidence="4">The sequence shown here is derived from an EMBL/GenBank/DDBJ whole genome shotgun (WGS) entry which is preliminary data.</text>
</comment>
<evidence type="ECO:0000313" key="5">
    <source>
        <dbReference type="EMBL" id="KAI9559813.1"/>
    </source>
</evidence>
<evidence type="ECO:0000259" key="3">
    <source>
        <dbReference type="PROSITE" id="PS50853"/>
    </source>
</evidence>
<proteinExistence type="inferred from homology"/>
<dbReference type="GO" id="GO:0005525">
    <property type="term" value="F:GTP binding"/>
    <property type="evidence" value="ECO:0007669"/>
    <property type="project" value="UniProtKB-KW"/>
</dbReference>
<dbReference type="InterPro" id="IPR027417">
    <property type="entry name" value="P-loop_NTPase"/>
</dbReference>
<accession>A0AAD5L4E8</accession>
<dbReference type="InterPro" id="IPR052090">
    <property type="entry name" value="Cytolytic_pore-forming_toxin"/>
</dbReference>
<protein>
    <recommendedName>
        <fullName evidence="3">Fibronectin type-III domain-containing protein</fullName>
    </recommendedName>
</protein>
<evidence type="ECO:0000313" key="6">
    <source>
        <dbReference type="Proteomes" id="UP000820818"/>
    </source>
</evidence>
<dbReference type="Pfam" id="PF00735">
    <property type="entry name" value="Septin"/>
    <property type="match status" value="1"/>
</dbReference>
<keyword evidence="1" id="KW-0342">GTP-binding</keyword>
<evidence type="ECO:0000256" key="2">
    <source>
        <dbReference type="SAM" id="Coils"/>
    </source>
</evidence>
<name>A0AAD5L4E8_9CRUS</name>
<reference evidence="4 6" key="1">
    <citation type="submission" date="2022-05" db="EMBL/GenBank/DDBJ databases">
        <title>A multi-omics perspective on studying reproductive biology in Daphnia sinensis.</title>
        <authorList>
            <person name="Jia J."/>
        </authorList>
    </citation>
    <scope>NUCLEOTIDE SEQUENCE</scope>
    <source>
        <strain evidence="4 6">WSL</strain>
    </source>
</reference>
<dbReference type="PROSITE" id="PS50853">
    <property type="entry name" value="FN3"/>
    <property type="match status" value="1"/>
</dbReference>
<dbReference type="PANTHER" id="PTHR31594">
    <property type="entry name" value="AIG1-TYPE G DOMAIN-CONTAINING PROTEIN"/>
    <property type="match status" value="1"/>
</dbReference>
<keyword evidence="1" id="KW-0547">Nucleotide-binding</keyword>
<evidence type="ECO:0000256" key="1">
    <source>
        <dbReference type="RuleBase" id="RU004560"/>
    </source>
</evidence>
<dbReference type="CDD" id="cd00063">
    <property type="entry name" value="FN3"/>
    <property type="match status" value="2"/>
</dbReference>
<dbReference type="Proteomes" id="UP000820818">
    <property type="component" value="Linkage Group LG4"/>
</dbReference>
<dbReference type="Gene3D" id="2.60.40.10">
    <property type="entry name" value="Immunoglobulins"/>
    <property type="match status" value="2"/>
</dbReference>
<keyword evidence="2" id="KW-0175">Coiled coil</keyword>
<dbReference type="SMART" id="SM00060">
    <property type="entry name" value="FN3"/>
    <property type="match status" value="2"/>
</dbReference>
<comment type="similarity">
    <text evidence="1">Belongs to the TRAFAC class TrmE-Era-EngA-EngB-Septin-like GTPase superfamily. Septin GTPase family.</text>
</comment>
<dbReference type="Gene3D" id="3.40.50.300">
    <property type="entry name" value="P-loop containing nucleotide triphosphate hydrolases"/>
    <property type="match status" value="1"/>
</dbReference>
<feature type="coiled-coil region" evidence="2">
    <location>
        <begin position="1080"/>
        <end position="1128"/>
    </location>
</feature>
<dbReference type="InterPro" id="IPR036116">
    <property type="entry name" value="FN3_sf"/>
</dbReference>
<evidence type="ECO:0000313" key="4">
    <source>
        <dbReference type="EMBL" id="KAI9550833.1"/>
    </source>
</evidence>
<dbReference type="EMBL" id="WJBH02000004">
    <property type="protein sequence ID" value="KAI9559813.1"/>
    <property type="molecule type" value="Genomic_DNA"/>
</dbReference>
<dbReference type="EMBL" id="WJBH02000080">
    <property type="protein sequence ID" value="KAI9550833.1"/>
    <property type="molecule type" value="Genomic_DNA"/>
</dbReference>